<dbReference type="InterPro" id="IPR003738">
    <property type="entry name" value="SRAP"/>
</dbReference>
<dbReference type="PANTHER" id="PTHR13604:SF0">
    <property type="entry name" value="ABASIC SITE PROCESSING PROTEIN HMCES"/>
    <property type="match status" value="1"/>
</dbReference>
<sequence length="265" mass="29728">MYSMYGHDGTTLNQDDVVKACRFRRRQGDRQQPVWRDAPGGQKYYPSYNVAPGAHTPVLLSSHHYSGEFEGICERIVQPMKWGLVPSWHKGDPYKLAYETNNCRADGINSSSCPLATNHLVKKEESLSTKNASSMHLETDLLAKGNPAIDANRDGDNAEWQGKRLLTMAGVFEICNSPAILTSDEEIDDWLNSAEVPLNKAVKVIRSVECLQMHMVSSEVNNSRNNSSKCMEPYEPKPEKRSGSSVFMKNWLNKGHSEAKKPKQN</sequence>
<proteinExistence type="inferred from homology"/>
<evidence type="ECO:0000256" key="9">
    <source>
        <dbReference type="ARBA" id="ARBA00030390"/>
    </source>
</evidence>
<dbReference type="Gene3D" id="3.90.1680.10">
    <property type="entry name" value="SOS response associated peptidase-like"/>
    <property type="match status" value="1"/>
</dbReference>
<dbReference type="STRING" id="400727.A0A2T7NKQ4"/>
<evidence type="ECO:0000256" key="4">
    <source>
        <dbReference type="ARBA" id="ARBA00022763"/>
    </source>
</evidence>
<keyword evidence="14" id="KW-1185">Reference proteome</keyword>
<feature type="region of interest" description="Disordered" evidence="12">
    <location>
        <begin position="219"/>
        <end position="265"/>
    </location>
</feature>
<dbReference type="Pfam" id="PF02586">
    <property type="entry name" value="SRAP"/>
    <property type="match status" value="1"/>
</dbReference>
<evidence type="ECO:0000256" key="7">
    <source>
        <dbReference type="ARBA" id="ARBA00023125"/>
    </source>
</evidence>
<dbReference type="OrthoDB" id="2111841at2759"/>
<gene>
    <name evidence="13" type="ORF">C0Q70_17555</name>
</gene>
<feature type="compositionally biased region" description="Basic and acidic residues" evidence="12">
    <location>
        <begin position="255"/>
        <end position="265"/>
    </location>
</feature>
<name>A0A2T7NKQ4_POMCA</name>
<evidence type="ECO:0000256" key="2">
    <source>
        <dbReference type="ARBA" id="ARBA00015888"/>
    </source>
</evidence>
<evidence type="ECO:0000313" key="13">
    <source>
        <dbReference type="EMBL" id="PVD21754.1"/>
    </source>
</evidence>
<keyword evidence="6" id="KW-0190">Covalent protein-DNA linkage</keyword>
<dbReference type="GO" id="GO:0008233">
    <property type="term" value="F:peptidase activity"/>
    <property type="evidence" value="ECO:0007669"/>
    <property type="project" value="UniProtKB-KW"/>
</dbReference>
<dbReference type="GO" id="GO:0106300">
    <property type="term" value="P:protein-DNA covalent cross-linking repair"/>
    <property type="evidence" value="ECO:0007669"/>
    <property type="project" value="InterPro"/>
</dbReference>
<evidence type="ECO:0000256" key="10">
    <source>
        <dbReference type="ARBA" id="ARBA00030898"/>
    </source>
</evidence>
<evidence type="ECO:0000256" key="8">
    <source>
        <dbReference type="ARBA" id="ARBA00023239"/>
    </source>
</evidence>
<feature type="compositionally biased region" description="Low complexity" evidence="12">
    <location>
        <begin position="219"/>
        <end position="228"/>
    </location>
</feature>
<comment type="similarity">
    <text evidence="1">Belongs to the SOS response-associated peptidase family.</text>
</comment>
<organism evidence="13 14">
    <name type="scientific">Pomacea canaliculata</name>
    <name type="common">Golden apple snail</name>
    <dbReference type="NCBI Taxonomy" id="400727"/>
    <lineage>
        <taxon>Eukaryota</taxon>
        <taxon>Metazoa</taxon>
        <taxon>Spiralia</taxon>
        <taxon>Lophotrochozoa</taxon>
        <taxon>Mollusca</taxon>
        <taxon>Gastropoda</taxon>
        <taxon>Caenogastropoda</taxon>
        <taxon>Architaenioglossa</taxon>
        <taxon>Ampullarioidea</taxon>
        <taxon>Ampullariidae</taxon>
        <taxon>Pomacea</taxon>
    </lineage>
</organism>
<comment type="caution">
    <text evidence="13">The sequence shown here is derived from an EMBL/GenBank/DDBJ whole genome shotgun (WGS) entry which is preliminary data.</text>
</comment>
<keyword evidence="5" id="KW-0378">Hydrolase</keyword>
<dbReference type="Proteomes" id="UP000245119">
    <property type="component" value="Linkage Group LG11"/>
</dbReference>
<dbReference type="GO" id="GO:0006508">
    <property type="term" value="P:proteolysis"/>
    <property type="evidence" value="ECO:0007669"/>
    <property type="project" value="UniProtKB-KW"/>
</dbReference>
<protein>
    <recommendedName>
        <fullName evidence="2">Abasic site processing protein HMCES</fullName>
    </recommendedName>
    <alternativeName>
        <fullName evidence="9">Embryonic stem cell-specific 5-hydroxymethylcytosine-binding protein</fullName>
    </alternativeName>
    <alternativeName>
        <fullName evidence="10">Peptidase HMCES</fullName>
    </alternativeName>
    <alternativeName>
        <fullName evidence="11">SRAP domain-containing protein 1</fullName>
    </alternativeName>
</protein>
<keyword evidence="7" id="KW-0238">DNA-binding</keyword>
<dbReference type="EMBL" id="PZQS01000011">
    <property type="protein sequence ID" value="PVD21754.1"/>
    <property type="molecule type" value="Genomic_DNA"/>
</dbReference>
<keyword evidence="8" id="KW-0456">Lyase</keyword>
<keyword evidence="3" id="KW-0645">Protease</keyword>
<accession>A0A2T7NKQ4</accession>
<evidence type="ECO:0000256" key="11">
    <source>
        <dbReference type="ARBA" id="ARBA00031130"/>
    </source>
</evidence>
<evidence type="ECO:0000256" key="3">
    <source>
        <dbReference type="ARBA" id="ARBA00022670"/>
    </source>
</evidence>
<dbReference type="GO" id="GO:0003697">
    <property type="term" value="F:single-stranded DNA binding"/>
    <property type="evidence" value="ECO:0007669"/>
    <property type="project" value="InterPro"/>
</dbReference>
<evidence type="ECO:0000256" key="6">
    <source>
        <dbReference type="ARBA" id="ARBA00023124"/>
    </source>
</evidence>
<dbReference type="GO" id="GO:0016829">
    <property type="term" value="F:lyase activity"/>
    <property type="evidence" value="ECO:0007669"/>
    <property type="project" value="UniProtKB-KW"/>
</dbReference>
<keyword evidence="4" id="KW-0227">DNA damage</keyword>
<evidence type="ECO:0000313" key="14">
    <source>
        <dbReference type="Proteomes" id="UP000245119"/>
    </source>
</evidence>
<reference evidence="13 14" key="1">
    <citation type="submission" date="2018-04" db="EMBL/GenBank/DDBJ databases">
        <title>The genome of golden apple snail Pomacea canaliculata provides insight into stress tolerance and invasive adaptation.</title>
        <authorList>
            <person name="Liu C."/>
            <person name="Liu B."/>
            <person name="Ren Y."/>
            <person name="Zhang Y."/>
            <person name="Wang H."/>
            <person name="Li S."/>
            <person name="Jiang F."/>
            <person name="Yin L."/>
            <person name="Zhang G."/>
            <person name="Qian W."/>
            <person name="Fan W."/>
        </authorList>
    </citation>
    <scope>NUCLEOTIDE SEQUENCE [LARGE SCALE GENOMIC DNA]</scope>
    <source>
        <strain evidence="13">SZHN2017</strain>
        <tissue evidence="13">Muscle</tissue>
    </source>
</reference>
<dbReference type="SUPFAM" id="SSF143081">
    <property type="entry name" value="BB1717-like"/>
    <property type="match status" value="1"/>
</dbReference>
<dbReference type="AlphaFoldDB" id="A0A2T7NKQ4"/>
<dbReference type="PANTHER" id="PTHR13604">
    <property type="entry name" value="DC12-RELATED"/>
    <property type="match status" value="1"/>
</dbReference>
<feature type="compositionally biased region" description="Basic and acidic residues" evidence="12">
    <location>
        <begin position="232"/>
        <end position="242"/>
    </location>
</feature>
<dbReference type="InterPro" id="IPR036590">
    <property type="entry name" value="SRAP-like"/>
</dbReference>
<evidence type="ECO:0000256" key="12">
    <source>
        <dbReference type="SAM" id="MobiDB-lite"/>
    </source>
</evidence>
<evidence type="ECO:0000256" key="5">
    <source>
        <dbReference type="ARBA" id="ARBA00022801"/>
    </source>
</evidence>
<evidence type="ECO:0000256" key="1">
    <source>
        <dbReference type="ARBA" id="ARBA00008136"/>
    </source>
</evidence>